<dbReference type="PANTHER" id="PTHR46098:SF1">
    <property type="entry name" value="TRNA (CYTOSINE(38)-C(5))-METHYLTRANSFERASE"/>
    <property type="match status" value="1"/>
</dbReference>
<dbReference type="AlphaFoldDB" id="A0A2S6HEJ6"/>
<comment type="catalytic activity">
    <reaction evidence="5 8">
        <text>a 2'-deoxycytidine in DNA + S-adenosyl-L-methionine = a 5-methyl-2'-deoxycytidine in DNA + S-adenosyl-L-homocysteine + H(+)</text>
        <dbReference type="Rhea" id="RHEA:13681"/>
        <dbReference type="Rhea" id="RHEA-COMP:11369"/>
        <dbReference type="Rhea" id="RHEA-COMP:11370"/>
        <dbReference type="ChEBI" id="CHEBI:15378"/>
        <dbReference type="ChEBI" id="CHEBI:57856"/>
        <dbReference type="ChEBI" id="CHEBI:59789"/>
        <dbReference type="ChEBI" id="CHEBI:85452"/>
        <dbReference type="ChEBI" id="CHEBI:85454"/>
        <dbReference type="EC" id="2.1.1.37"/>
    </reaction>
</comment>
<dbReference type="Pfam" id="PF00145">
    <property type="entry name" value="DNA_methylase"/>
    <property type="match status" value="1"/>
</dbReference>
<evidence type="ECO:0000313" key="9">
    <source>
        <dbReference type="EMBL" id="PPK75919.1"/>
    </source>
</evidence>
<dbReference type="NCBIfam" id="TIGR00675">
    <property type="entry name" value="dcm"/>
    <property type="match status" value="1"/>
</dbReference>
<dbReference type="InterPro" id="IPR001525">
    <property type="entry name" value="C5_MeTfrase"/>
</dbReference>
<evidence type="ECO:0000256" key="6">
    <source>
        <dbReference type="PROSITE-ProRule" id="PRU01016"/>
    </source>
</evidence>
<dbReference type="PANTHER" id="PTHR46098">
    <property type="entry name" value="TRNA (CYTOSINE(38)-C(5))-METHYLTRANSFERASE"/>
    <property type="match status" value="1"/>
</dbReference>
<dbReference type="PROSITE" id="PS51679">
    <property type="entry name" value="SAM_MT_C5"/>
    <property type="match status" value="1"/>
</dbReference>
<dbReference type="GO" id="GO:0009307">
    <property type="term" value="P:DNA restriction-modification system"/>
    <property type="evidence" value="ECO:0007669"/>
    <property type="project" value="UniProtKB-KW"/>
</dbReference>
<dbReference type="Proteomes" id="UP000240010">
    <property type="component" value="Unassembled WGS sequence"/>
</dbReference>
<dbReference type="Gene3D" id="3.40.50.150">
    <property type="entry name" value="Vaccinia Virus protein VP39"/>
    <property type="match status" value="1"/>
</dbReference>
<keyword evidence="3 6" id="KW-0949">S-adenosyl-L-methionine</keyword>
<evidence type="ECO:0000256" key="4">
    <source>
        <dbReference type="ARBA" id="ARBA00022747"/>
    </source>
</evidence>
<evidence type="ECO:0000256" key="7">
    <source>
        <dbReference type="RuleBase" id="RU000416"/>
    </source>
</evidence>
<dbReference type="SUPFAM" id="SSF53335">
    <property type="entry name" value="S-adenosyl-L-methionine-dependent methyltransferases"/>
    <property type="match status" value="1"/>
</dbReference>
<dbReference type="EC" id="2.1.1.37" evidence="8"/>
<dbReference type="GO" id="GO:0032259">
    <property type="term" value="P:methylation"/>
    <property type="evidence" value="ECO:0007669"/>
    <property type="project" value="UniProtKB-KW"/>
</dbReference>
<dbReference type="PROSITE" id="PS00094">
    <property type="entry name" value="C5_MTASE_1"/>
    <property type="match status" value="1"/>
</dbReference>
<comment type="caution">
    <text evidence="9">The sequence shown here is derived from an EMBL/GenBank/DDBJ whole genome shotgun (WGS) entry which is preliminary data.</text>
</comment>
<organism evidence="9 10">
    <name type="scientific">Methylobacter tundripaludum</name>
    <dbReference type="NCBI Taxonomy" id="173365"/>
    <lineage>
        <taxon>Bacteria</taxon>
        <taxon>Pseudomonadati</taxon>
        <taxon>Pseudomonadota</taxon>
        <taxon>Gammaproteobacteria</taxon>
        <taxon>Methylococcales</taxon>
        <taxon>Methylococcaceae</taxon>
        <taxon>Methylobacter</taxon>
    </lineage>
</organism>
<evidence type="ECO:0000256" key="5">
    <source>
        <dbReference type="ARBA" id="ARBA00047422"/>
    </source>
</evidence>
<dbReference type="InterPro" id="IPR050750">
    <property type="entry name" value="C5-MTase"/>
</dbReference>
<dbReference type="InterPro" id="IPR029063">
    <property type="entry name" value="SAM-dependent_MTases_sf"/>
</dbReference>
<dbReference type="PRINTS" id="PR00105">
    <property type="entry name" value="C5METTRFRASE"/>
</dbReference>
<accession>A0A2S6HEJ6</accession>
<evidence type="ECO:0000256" key="1">
    <source>
        <dbReference type="ARBA" id="ARBA00022603"/>
    </source>
</evidence>
<keyword evidence="1 6" id="KW-0489">Methyltransferase</keyword>
<gene>
    <name evidence="9" type="ORF">B0F87_1046</name>
</gene>
<dbReference type="GO" id="GO:0003886">
    <property type="term" value="F:DNA (cytosine-5-)-methyltransferase activity"/>
    <property type="evidence" value="ECO:0007669"/>
    <property type="project" value="UniProtKB-EC"/>
</dbReference>
<comment type="similarity">
    <text evidence="6 7">Belongs to the class I-like SAM-binding methyltransferase superfamily. C5-methyltransferase family.</text>
</comment>
<evidence type="ECO:0000256" key="3">
    <source>
        <dbReference type="ARBA" id="ARBA00022691"/>
    </source>
</evidence>
<keyword evidence="2 6" id="KW-0808">Transferase</keyword>
<dbReference type="RefSeq" id="WP_104428447.1">
    <property type="nucleotide sequence ID" value="NZ_PTIZ01000004.1"/>
</dbReference>
<sequence>MKFIDLFAGLGGFHTGFSNSGFECVFACEIDSDLRALYKSNYGIEPYGDVTKIAAKDIPNHDVLCAGFPCQPFSLAGKKKGADCPSSGMLIDDIVRIAAHHKPKFVVMENVPNILTIANGTFWEYIVSSFESIGYVIEHKVISPVEIGIPQNRKRIFVVASRNSVVKTQSYWPTTIQDSEVANLRDFLDSTLEHKPLEHKKKILLAVWQNLLDNCTLPLKGAFSIVAPEFGANYPLEFGSLTLEQMKQYRGAYGESLAACTSWTDVLKKMPSYAQKNKKVSDWIISSVQQSREIYSSNKDYLDMWIGQLEKNYNSWQILEWRGKLGEYNIYSHLIQFRASGIRVLKPEIAPSLIAMTPTQIPVIPSENRYMSKAEAAKLQFLHTLPNIPDNTPRAFKALGNAVNAKIVELIANNLRHSLATYQAANAT</sequence>
<evidence type="ECO:0000313" key="10">
    <source>
        <dbReference type="Proteomes" id="UP000240010"/>
    </source>
</evidence>
<name>A0A2S6HEJ6_9GAMM</name>
<evidence type="ECO:0000256" key="2">
    <source>
        <dbReference type="ARBA" id="ARBA00022679"/>
    </source>
</evidence>
<dbReference type="InterPro" id="IPR018117">
    <property type="entry name" value="C5_DNA_meth_AS"/>
</dbReference>
<feature type="active site" evidence="6">
    <location>
        <position position="70"/>
    </location>
</feature>
<reference evidence="9 10" key="1">
    <citation type="submission" date="2018-02" db="EMBL/GenBank/DDBJ databases">
        <title>Subsurface microbial communities from deep shales in Ohio and West Virginia, USA.</title>
        <authorList>
            <person name="Wrighton K."/>
        </authorList>
    </citation>
    <scope>NUCLEOTIDE SEQUENCE [LARGE SCALE GENOMIC DNA]</scope>
    <source>
        <strain evidence="9 10">OWC-DMM</strain>
    </source>
</reference>
<evidence type="ECO:0000256" key="8">
    <source>
        <dbReference type="RuleBase" id="RU000417"/>
    </source>
</evidence>
<proteinExistence type="inferred from homology"/>
<dbReference type="EMBL" id="PTIZ01000004">
    <property type="protein sequence ID" value="PPK75919.1"/>
    <property type="molecule type" value="Genomic_DNA"/>
</dbReference>
<keyword evidence="4" id="KW-0680">Restriction system</keyword>
<protein>
    <recommendedName>
        <fullName evidence="8">Cytosine-specific methyltransferase</fullName>
        <ecNumber evidence="8">2.1.1.37</ecNumber>
    </recommendedName>
</protein>